<dbReference type="Pfam" id="PF00015">
    <property type="entry name" value="MCPsignal"/>
    <property type="match status" value="1"/>
</dbReference>
<dbReference type="EMBL" id="LODL01000002">
    <property type="protein sequence ID" value="KXB32744.1"/>
    <property type="molecule type" value="Genomic_DNA"/>
</dbReference>
<dbReference type="RefSeq" id="WP_066879402.1">
    <property type="nucleotide sequence ID" value="NZ_LODL01000002.1"/>
</dbReference>
<evidence type="ECO:0000313" key="12">
    <source>
        <dbReference type="EMBL" id="KXB32744.1"/>
    </source>
</evidence>
<reference evidence="12 13" key="1">
    <citation type="submission" date="2015-12" db="EMBL/GenBank/DDBJ databases">
        <title>Nitrous oxide reduction kinetics distinguish bacteria harboring typical versus atypical NosZ.</title>
        <authorList>
            <person name="Yoon S."/>
            <person name="Nissen S."/>
            <person name="Park D."/>
            <person name="Sanford R.A."/>
            <person name="Loeffler F.E."/>
        </authorList>
    </citation>
    <scope>NUCLEOTIDE SEQUENCE [LARGE SCALE GENOMIC DNA]</scope>
    <source>
        <strain evidence="12 13">ATCC BAA-841</strain>
    </source>
</reference>
<name>A0A133XP84_9RHOO</name>
<keyword evidence="13" id="KW-1185">Reference proteome</keyword>
<organism evidence="12 13">
    <name type="scientific">Dechloromonas denitrificans</name>
    <dbReference type="NCBI Taxonomy" id="281362"/>
    <lineage>
        <taxon>Bacteria</taxon>
        <taxon>Pseudomonadati</taxon>
        <taxon>Pseudomonadota</taxon>
        <taxon>Betaproteobacteria</taxon>
        <taxon>Rhodocyclales</taxon>
        <taxon>Azonexaceae</taxon>
        <taxon>Dechloromonas</taxon>
    </lineage>
</organism>
<feature type="transmembrane region" description="Helical" evidence="10">
    <location>
        <begin position="7"/>
        <end position="23"/>
    </location>
</feature>
<evidence type="ECO:0000313" key="13">
    <source>
        <dbReference type="Proteomes" id="UP000070186"/>
    </source>
</evidence>
<feature type="domain" description="Methyl-accepting transducer" evidence="11">
    <location>
        <begin position="98"/>
        <end position="328"/>
    </location>
</feature>
<dbReference type="PROSITE" id="PS50111">
    <property type="entry name" value="CHEMOTAXIS_TRANSDUC_2"/>
    <property type="match status" value="1"/>
</dbReference>
<comment type="caution">
    <text evidence="12">The sequence shown here is derived from an EMBL/GenBank/DDBJ whole genome shotgun (WGS) entry which is preliminary data.</text>
</comment>
<comment type="subcellular location">
    <subcellularLocation>
        <location evidence="1">Cell membrane</location>
        <topology evidence="1">Multi-pass membrane protein</topology>
    </subcellularLocation>
</comment>
<evidence type="ECO:0000256" key="6">
    <source>
        <dbReference type="ARBA" id="ARBA00022989"/>
    </source>
</evidence>
<evidence type="ECO:0000256" key="7">
    <source>
        <dbReference type="ARBA" id="ARBA00023136"/>
    </source>
</evidence>
<evidence type="ECO:0000259" key="11">
    <source>
        <dbReference type="PROSITE" id="PS50111"/>
    </source>
</evidence>
<evidence type="ECO:0000256" key="5">
    <source>
        <dbReference type="ARBA" id="ARBA00022692"/>
    </source>
</evidence>
<dbReference type="Gene3D" id="1.10.287.950">
    <property type="entry name" value="Methyl-accepting chemotaxis protein"/>
    <property type="match status" value="1"/>
</dbReference>
<keyword evidence="4" id="KW-0145">Chemotaxis</keyword>
<evidence type="ECO:0000256" key="8">
    <source>
        <dbReference type="ARBA" id="ARBA00023224"/>
    </source>
</evidence>
<keyword evidence="3" id="KW-0488">Methylation</keyword>
<dbReference type="PANTHER" id="PTHR32089:SF39">
    <property type="entry name" value="METHYL-ACCEPTING CHEMOTAXIS PROTEIN HLYB"/>
    <property type="match status" value="1"/>
</dbReference>
<sequence>MKRIDDLLTWLTIVTLAGIWGWGQFVGALSPVLLLLPLALIAGATMLSHRERGRWKSRQSQNMKNLENIMSEYHVLSNEAMAHAELQFADLEREIEGAQKIIRDSVSTLSGSLTGLESNSSDQRQVLKSLIDELLDMTGSESETSREQVGLQRFFEETRTLIAEFVRKMGDLREASVEIASGFEQIQDQVTTISSKLNDIAGITKQTDLLALNAAIEAARAGEAGRGFAVVADEVRDLAARTSAFNVEIRQALGDIVNSLSTVGGRVEEAAKTDMSVAENSQATLISLGQEMLSLTDKARQHSRHITEVTERMHGLTQEGVLAIQFEDLVTQRMTRITQRMLHVGQYLHAFLGLHQDQSEADGLLRFKKRSEKLVALLVDSHQKSDSIKLLGNAAKNSDASDIELF</sequence>
<keyword evidence="5 10" id="KW-0812">Transmembrane</keyword>
<dbReference type="GO" id="GO:0007165">
    <property type="term" value="P:signal transduction"/>
    <property type="evidence" value="ECO:0007669"/>
    <property type="project" value="UniProtKB-KW"/>
</dbReference>
<dbReference type="AlphaFoldDB" id="A0A133XP84"/>
<dbReference type="GO" id="GO:0005886">
    <property type="term" value="C:plasma membrane"/>
    <property type="evidence" value="ECO:0007669"/>
    <property type="project" value="UniProtKB-SubCell"/>
</dbReference>
<dbReference type="SMART" id="SM00283">
    <property type="entry name" value="MA"/>
    <property type="match status" value="1"/>
</dbReference>
<keyword evidence="2" id="KW-1003">Cell membrane</keyword>
<evidence type="ECO:0000256" key="9">
    <source>
        <dbReference type="PROSITE-ProRule" id="PRU00284"/>
    </source>
</evidence>
<dbReference type="Proteomes" id="UP000070186">
    <property type="component" value="Unassembled WGS sequence"/>
</dbReference>
<evidence type="ECO:0000256" key="1">
    <source>
        <dbReference type="ARBA" id="ARBA00004651"/>
    </source>
</evidence>
<evidence type="ECO:0000256" key="4">
    <source>
        <dbReference type="ARBA" id="ARBA00022500"/>
    </source>
</evidence>
<keyword evidence="8 9" id="KW-0807">Transducer</keyword>
<keyword evidence="6 10" id="KW-1133">Transmembrane helix</keyword>
<keyword evidence="7 10" id="KW-0472">Membrane</keyword>
<proteinExistence type="predicted"/>
<evidence type="ECO:0000256" key="3">
    <source>
        <dbReference type="ARBA" id="ARBA00022481"/>
    </source>
</evidence>
<dbReference type="PANTHER" id="PTHR32089">
    <property type="entry name" value="METHYL-ACCEPTING CHEMOTAXIS PROTEIN MCPB"/>
    <property type="match status" value="1"/>
</dbReference>
<dbReference type="STRING" id="281362.AT959_00670"/>
<dbReference type="InterPro" id="IPR004089">
    <property type="entry name" value="MCPsignal_dom"/>
</dbReference>
<accession>A0A133XP84</accession>
<evidence type="ECO:0000256" key="2">
    <source>
        <dbReference type="ARBA" id="ARBA00022475"/>
    </source>
</evidence>
<dbReference type="GO" id="GO:0006935">
    <property type="term" value="P:chemotaxis"/>
    <property type="evidence" value="ECO:0007669"/>
    <property type="project" value="UniProtKB-KW"/>
</dbReference>
<evidence type="ECO:0000256" key="10">
    <source>
        <dbReference type="SAM" id="Phobius"/>
    </source>
</evidence>
<dbReference type="SUPFAM" id="SSF58104">
    <property type="entry name" value="Methyl-accepting chemotaxis protein (MCP) signaling domain"/>
    <property type="match status" value="1"/>
</dbReference>
<protein>
    <recommendedName>
        <fullName evidence="11">Methyl-accepting transducer domain-containing protein</fullName>
    </recommendedName>
</protein>
<gene>
    <name evidence="12" type="ORF">AT959_00670</name>
</gene>